<dbReference type="InterPro" id="IPR003439">
    <property type="entry name" value="ABC_transporter-like_ATP-bd"/>
</dbReference>
<dbReference type="InterPro" id="IPR027417">
    <property type="entry name" value="P-loop_NTPase"/>
</dbReference>
<dbReference type="PANTHER" id="PTHR42734">
    <property type="entry name" value="METAL TRANSPORT SYSTEM ATP-BINDING PROTEIN TM_0124-RELATED"/>
    <property type="match status" value="1"/>
</dbReference>
<protein>
    <submittedName>
        <fullName evidence="6">ATP-binding cassette domain-containing protein</fullName>
    </submittedName>
</protein>
<dbReference type="PROSITE" id="PS50893">
    <property type="entry name" value="ABC_TRANSPORTER_2"/>
    <property type="match status" value="1"/>
</dbReference>
<keyword evidence="2" id="KW-0813">Transport</keyword>
<gene>
    <name evidence="6" type="ORF">HG543_29640</name>
</gene>
<proteinExistence type="inferred from homology"/>
<keyword evidence="4 6" id="KW-0067">ATP-binding</keyword>
<accession>A0A848LMC7</accession>
<evidence type="ECO:0000259" key="5">
    <source>
        <dbReference type="PROSITE" id="PS50893"/>
    </source>
</evidence>
<dbReference type="RefSeq" id="WP_169348255.1">
    <property type="nucleotide sequence ID" value="NZ_JABBJJ010000163.1"/>
</dbReference>
<dbReference type="GO" id="GO:0005524">
    <property type="term" value="F:ATP binding"/>
    <property type="evidence" value="ECO:0007669"/>
    <property type="project" value="UniProtKB-KW"/>
</dbReference>
<dbReference type="Pfam" id="PF00005">
    <property type="entry name" value="ABC_tran"/>
    <property type="match status" value="1"/>
</dbReference>
<dbReference type="GO" id="GO:0016887">
    <property type="term" value="F:ATP hydrolysis activity"/>
    <property type="evidence" value="ECO:0007669"/>
    <property type="project" value="InterPro"/>
</dbReference>
<dbReference type="Proteomes" id="UP000518300">
    <property type="component" value="Unassembled WGS sequence"/>
</dbReference>
<dbReference type="SMART" id="SM00382">
    <property type="entry name" value="AAA"/>
    <property type="match status" value="1"/>
</dbReference>
<dbReference type="AlphaFoldDB" id="A0A848LMC7"/>
<evidence type="ECO:0000256" key="2">
    <source>
        <dbReference type="ARBA" id="ARBA00022448"/>
    </source>
</evidence>
<dbReference type="PANTHER" id="PTHR42734:SF5">
    <property type="entry name" value="IRON TRANSPORT SYSTEM ATP-BINDING PROTEIN HI_0361-RELATED"/>
    <property type="match status" value="1"/>
</dbReference>
<dbReference type="Gene3D" id="3.40.50.300">
    <property type="entry name" value="P-loop containing nucleotide triphosphate hydrolases"/>
    <property type="match status" value="1"/>
</dbReference>
<dbReference type="InterPro" id="IPR050153">
    <property type="entry name" value="Metal_Ion_Import_ABC"/>
</dbReference>
<sequence length="273" mass="30111">MKTGDAQEAQAFEHSVPATFTPGEPLLTCDKLVIGYNDKAMLPPIDMVIRRGQFVAVVGRNGSGKSTWFKTLLGMIPPVSGGINRVNPEMRSAYVPQTSAIDSLLPIRARELASWGRLRGWSFLWPFSRKVDRDAVEKALDTAGAKAIAPRPYRELSEGQKQRTLLARLIATEADLVLLDEPTAAMDAVAERETMQRLCALARKRGLGVVVVVHDLEVAAEHADILFFVDRETSAFVVGDAKTVFCHPAFRRQYGDEYCHKAPEGPHRGNDAR</sequence>
<evidence type="ECO:0000313" key="6">
    <source>
        <dbReference type="EMBL" id="NMO18997.1"/>
    </source>
</evidence>
<dbReference type="InterPro" id="IPR003593">
    <property type="entry name" value="AAA+_ATPase"/>
</dbReference>
<comment type="similarity">
    <text evidence="1">Belongs to the ABC transporter superfamily.</text>
</comment>
<dbReference type="EMBL" id="JABBJJ010000163">
    <property type="protein sequence ID" value="NMO18997.1"/>
    <property type="molecule type" value="Genomic_DNA"/>
</dbReference>
<evidence type="ECO:0000256" key="1">
    <source>
        <dbReference type="ARBA" id="ARBA00005417"/>
    </source>
</evidence>
<dbReference type="SUPFAM" id="SSF52540">
    <property type="entry name" value="P-loop containing nucleoside triphosphate hydrolases"/>
    <property type="match status" value="1"/>
</dbReference>
<keyword evidence="3" id="KW-0547">Nucleotide-binding</keyword>
<name>A0A848LMC7_9BACT</name>
<evidence type="ECO:0000313" key="7">
    <source>
        <dbReference type="Proteomes" id="UP000518300"/>
    </source>
</evidence>
<organism evidence="6 7">
    <name type="scientific">Pyxidicoccus fallax</name>
    <dbReference type="NCBI Taxonomy" id="394095"/>
    <lineage>
        <taxon>Bacteria</taxon>
        <taxon>Pseudomonadati</taxon>
        <taxon>Myxococcota</taxon>
        <taxon>Myxococcia</taxon>
        <taxon>Myxococcales</taxon>
        <taxon>Cystobacterineae</taxon>
        <taxon>Myxococcaceae</taxon>
        <taxon>Pyxidicoccus</taxon>
    </lineage>
</organism>
<comment type="caution">
    <text evidence="6">The sequence shown here is derived from an EMBL/GenBank/DDBJ whole genome shotgun (WGS) entry which is preliminary data.</text>
</comment>
<keyword evidence="7" id="KW-1185">Reference proteome</keyword>
<reference evidence="6 7" key="1">
    <citation type="submission" date="2020-04" db="EMBL/GenBank/DDBJ databases">
        <title>Draft genome of Pyxidicoccus fallax type strain.</title>
        <authorList>
            <person name="Whitworth D.E."/>
        </authorList>
    </citation>
    <scope>NUCLEOTIDE SEQUENCE [LARGE SCALE GENOMIC DNA]</scope>
    <source>
        <strain evidence="6 7">DSM 14698</strain>
    </source>
</reference>
<evidence type="ECO:0000256" key="3">
    <source>
        <dbReference type="ARBA" id="ARBA00022741"/>
    </source>
</evidence>
<feature type="domain" description="ABC transporter" evidence="5">
    <location>
        <begin position="27"/>
        <end position="256"/>
    </location>
</feature>
<evidence type="ECO:0000256" key="4">
    <source>
        <dbReference type="ARBA" id="ARBA00022840"/>
    </source>
</evidence>